<evidence type="ECO:0000313" key="2">
    <source>
        <dbReference type="Proteomes" id="UP001597041"/>
    </source>
</evidence>
<dbReference type="Proteomes" id="UP001597041">
    <property type="component" value="Unassembled WGS sequence"/>
</dbReference>
<organism evidence="1 2">
    <name type="scientific">Oceanobacillus locisalsi</name>
    <dbReference type="NCBI Taxonomy" id="546107"/>
    <lineage>
        <taxon>Bacteria</taxon>
        <taxon>Bacillati</taxon>
        <taxon>Bacillota</taxon>
        <taxon>Bacilli</taxon>
        <taxon>Bacillales</taxon>
        <taxon>Bacillaceae</taxon>
        <taxon>Oceanobacillus</taxon>
    </lineage>
</organism>
<dbReference type="RefSeq" id="WP_379592259.1">
    <property type="nucleotide sequence ID" value="NZ_JBHTKK010000013.1"/>
</dbReference>
<gene>
    <name evidence="1" type="ORF">ACFQ19_11660</name>
</gene>
<accession>A0ABW3NG64</accession>
<comment type="caution">
    <text evidence="1">The sequence shown here is derived from an EMBL/GenBank/DDBJ whole genome shotgun (WGS) entry which is preliminary data.</text>
</comment>
<evidence type="ECO:0000313" key="1">
    <source>
        <dbReference type="EMBL" id="MFD1066682.1"/>
    </source>
</evidence>
<reference evidence="2" key="1">
    <citation type="journal article" date="2019" name="Int. J. Syst. Evol. Microbiol.">
        <title>The Global Catalogue of Microorganisms (GCM) 10K type strain sequencing project: providing services to taxonomists for standard genome sequencing and annotation.</title>
        <authorList>
            <consortium name="The Broad Institute Genomics Platform"/>
            <consortium name="The Broad Institute Genome Sequencing Center for Infectious Disease"/>
            <person name="Wu L."/>
            <person name="Ma J."/>
        </authorList>
    </citation>
    <scope>NUCLEOTIDE SEQUENCE [LARGE SCALE GENOMIC DNA]</scope>
    <source>
        <strain evidence="2">CCUG 56608</strain>
    </source>
</reference>
<keyword evidence="2" id="KW-1185">Reference proteome</keyword>
<name>A0ABW3NG64_9BACI</name>
<proteinExistence type="predicted"/>
<sequence length="71" mass="8342">MKIVIDRINFHNEEVYADGNCTGILSLYVEIDYNANVGNEWLQGTLEKIPYDNYIKLTHDELIKEIELRLK</sequence>
<protein>
    <submittedName>
        <fullName evidence="1">Uncharacterized protein</fullName>
    </submittedName>
</protein>
<dbReference type="EMBL" id="JBHTKK010000013">
    <property type="protein sequence ID" value="MFD1066682.1"/>
    <property type="molecule type" value="Genomic_DNA"/>
</dbReference>